<dbReference type="Proteomes" id="UP000256488">
    <property type="component" value="Unassembled WGS sequence"/>
</dbReference>
<dbReference type="PROSITE" id="PS51257">
    <property type="entry name" value="PROKAR_LIPOPROTEIN"/>
    <property type="match status" value="1"/>
</dbReference>
<feature type="compositionally biased region" description="Basic and acidic residues" evidence="2">
    <location>
        <begin position="30"/>
        <end position="49"/>
    </location>
</feature>
<accession>A0A3E0WRD8</accession>
<sequence>MKREGIIFISIFLIAFSLLAGCNDTTASESKGESKEHEEKAVKVDKRQPPKQEISIAAIGDMLIHSQVYEDAKTETGYDFTPMLKEVKPYLEDATITIANQETMIGGEAIGLSSYPTFNSPFEVGDALKDAGVDVVTLANNHTLDKGEEAIQRAIEHWEKIDLMYTGAYKNEADQSKLRIYETAEGIDVAFLAYTYGTNGIPVPEGKDYLVNVINKEQMAKEIEKAKQQADAVILNLHFGTEYQMLPNENQKDLAQFAADQGVHAVIGHHPHVLQPVEWVEGKNGNKTFVAYSLSNFLSGQDELYRRFGGILKFTLTKSENEEIELHTPAFLPTFVHYKDEANYQVVPMKQVTDKELEGAKHYYKEITDHMRKWLPELEIIEP</sequence>
<keyword evidence="3" id="KW-0732">Signal</keyword>
<dbReference type="InterPro" id="IPR052169">
    <property type="entry name" value="CW_Biosynth-Accessory"/>
</dbReference>
<dbReference type="EMBL" id="NFZX01000020">
    <property type="protein sequence ID" value="RFA34721.1"/>
    <property type="molecule type" value="Genomic_DNA"/>
</dbReference>
<dbReference type="CDD" id="cd07381">
    <property type="entry name" value="MPP_CapA"/>
    <property type="match status" value="1"/>
</dbReference>
<dbReference type="SUPFAM" id="SSF56300">
    <property type="entry name" value="Metallo-dependent phosphatases"/>
    <property type="match status" value="1"/>
</dbReference>
<dbReference type="SMART" id="SM00854">
    <property type="entry name" value="PGA_cap"/>
    <property type="match status" value="1"/>
</dbReference>
<evidence type="ECO:0000313" key="6">
    <source>
        <dbReference type="Proteomes" id="UP000256488"/>
    </source>
</evidence>
<organism evidence="5 6">
    <name type="scientific">Virgibacillus dokdonensis</name>
    <dbReference type="NCBI Taxonomy" id="302167"/>
    <lineage>
        <taxon>Bacteria</taxon>
        <taxon>Bacillati</taxon>
        <taxon>Bacillota</taxon>
        <taxon>Bacilli</taxon>
        <taxon>Bacillales</taxon>
        <taxon>Bacillaceae</taxon>
        <taxon>Virgibacillus</taxon>
    </lineage>
</organism>
<dbReference type="AlphaFoldDB" id="A0A3E0WRD8"/>
<reference evidence="5 6" key="1">
    <citation type="submission" date="2017-05" db="EMBL/GenBank/DDBJ databases">
        <title>Virgibacillus sp. AK90 isolated from a saltern of Kakinada, India.</title>
        <authorList>
            <person name="Gupta V."/>
            <person name="Sidhu C."/>
            <person name="Korpole S."/>
            <person name="Pinnaka A.K."/>
        </authorList>
    </citation>
    <scope>NUCLEOTIDE SEQUENCE [LARGE SCALE GENOMIC DNA]</scope>
    <source>
        <strain evidence="5 6">AK90</strain>
    </source>
</reference>
<dbReference type="Pfam" id="PF09587">
    <property type="entry name" value="PGA_cap"/>
    <property type="match status" value="1"/>
</dbReference>
<dbReference type="RefSeq" id="WP_116278385.1">
    <property type="nucleotide sequence ID" value="NZ_NFZX01000020.1"/>
</dbReference>
<comment type="caution">
    <text evidence="5">The sequence shown here is derived from an EMBL/GenBank/DDBJ whole genome shotgun (WGS) entry which is preliminary data.</text>
</comment>
<evidence type="ECO:0000256" key="3">
    <source>
        <dbReference type="SAM" id="SignalP"/>
    </source>
</evidence>
<gene>
    <name evidence="5" type="ORF">CAI16_10725</name>
</gene>
<feature type="signal peptide" evidence="3">
    <location>
        <begin position="1"/>
        <end position="20"/>
    </location>
</feature>
<proteinExistence type="inferred from homology"/>
<evidence type="ECO:0000256" key="1">
    <source>
        <dbReference type="ARBA" id="ARBA00005662"/>
    </source>
</evidence>
<name>A0A3E0WRD8_9BACI</name>
<protein>
    <submittedName>
        <fullName evidence="5">Capsular biosynthesis protein</fullName>
    </submittedName>
</protein>
<evidence type="ECO:0000256" key="2">
    <source>
        <dbReference type="SAM" id="MobiDB-lite"/>
    </source>
</evidence>
<evidence type="ECO:0000313" key="5">
    <source>
        <dbReference type="EMBL" id="RFA34721.1"/>
    </source>
</evidence>
<dbReference type="PANTHER" id="PTHR33393:SF12">
    <property type="entry name" value="CAPSULE BIOSYNTHESIS PROTEIN CAPA"/>
    <property type="match status" value="1"/>
</dbReference>
<feature type="domain" description="Capsule synthesis protein CapA" evidence="4">
    <location>
        <begin position="55"/>
        <end position="301"/>
    </location>
</feature>
<feature type="chain" id="PRO_5039146990" evidence="3">
    <location>
        <begin position="21"/>
        <end position="383"/>
    </location>
</feature>
<evidence type="ECO:0000259" key="4">
    <source>
        <dbReference type="SMART" id="SM00854"/>
    </source>
</evidence>
<dbReference type="InterPro" id="IPR019079">
    <property type="entry name" value="Capsule_synth_CapA"/>
</dbReference>
<dbReference type="InterPro" id="IPR029052">
    <property type="entry name" value="Metallo-depent_PP-like"/>
</dbReference>
<feature type="region of interest" description="Disordered" evidence="2">
    <location>
        <begin position="27"/>
        <end position="49"/>
    </location>
</feature>
<dbReference type="Gene3D" id="3.60.21.10">
    <property type="match status" value="1"/>
</dbReference>
<dbReference type="PANTHER" id="PTHR33393">
    <property type="entry name" value="POLYGLUTAMINE SYNTHESIS ACCESSORY PROTEIN RV0574C-RELATED"/>
    <property type="match status" value="1"/>
</dbReference>
<comment type="similarity">
    <text evidence="1">Belongs to the CapA family.</text>
</comment>